<accession>A0AAD6ZWD1</accession>
<name>A0AAD6ZWD1_9AGAR</name>
<comment type="caution">
    <text evidence="1">The sequence shown here is derived from an EMBL/GenBank/DDBJ whole genome shotgun (WGS) entry which is preliminary data.</text>
</comment>
<proteinExistence type="predicted"/>
<dbReference type="AlphaFoldDB" id="A0AAD6ZWD1"/>
<evidence type="ECO:0000313" key="2">
    <source>
        <dbReference type="Proteomes" id="UP001218218"/>
    </source>
</evidence>
<keyword evidence="2" id="KW-1185">Reference proteome</keyword>
<protein>
    <submittedName>
        <fullName evidence="1">Uncharacterized protein</fullName>
    </submittedName>
</protein>
<sequence length="350" mass="37945">MDGLNLFHSGFTSPHSFGSRAKSVPHLLSWNVIVAPSLPSPPFLPLLMSRDGPDYPSPFLGAHPSDTDLEETKFYADGPGIYPDEFGHGQIRPQRPRDASIPAALVKSQGGIALPPHLAASAKANPHIVGWISTQISTILAFLFHTSIFLGSPSIPDTSSAQERHATRDICLIPQNIVPVVHFRFQKTHVYIDGNRHNNSYRGANCWSSSSTNDEQQSHDRLHSSRPAFIVGQTESGHATAKGDPPLPATFNLVDQAFTRSTGGILPLTLLPLKSSTWFPGTTTLPAAIEPVLDLLHSLTSKYLLVQQGEFDGDTRWKKLTEGIGFTADLSCEVTASILVNVLIIVLRGV</sequence>
<gene>
    <name evidence="1" type="ORF">DFH08DRAFT_938242</name>
</gene>
<dbReference type="Proteomes" id="UP001218218">
    <property type="component" value="Unassembled WGS sequence"/>
</dbReference>
<organism evidence="1 2">
    <name type="scientific">Mycena albidolilacea</name>
    <dbReference type="NCBI Taxonomy" id="1033008"/>
    <lineage>
        <taxon>Eukaryota</taxon>
        <taxon>Fungi</taxon>
        <taxon>Dikarya</taxon>
        <taxon>Basidiomycota</taxon>
        <taxon>Agaricomycotina</taxon>
        <taxon>Agaricomycetes</taxon>
        <taxon>Agaricomycetidae</taxon>
        <taxon>Agaricales</taxon>
        <taxon>Marasmiineae</taxon>
        <taxon>Mycenaceae</taxon>
        <taxon>Mycena</taxon>
    </lineage>
</organism>
<evidence type="ECO:0000313" key="1">
    <source>
        <dbReference type="EMBL" id="KAJ7342938.1"/>
    </source>
</evidence>
<dbReference type="EMBL" id="JARIHO010000024">
    <property type="protein sequence ID" value="KAJ7342938.1"/>
    <property type="molecule type" value="Genomic_DNA"/>
</dbReference>
<reference evidence="1" key="1">
    <citation type="submission" date="2023-03" db="EMBL/GenBank/DDBJ databases">
        <title>Massive genome expansion in bonnet fungi (Mycena s.s.) driven by repeated elements and novel gene families across ecological guilds.</title>
        <authorList>
            <consortium name="Lawrence Berkeley National Laboratory"/>
            <person name="Harder C.B."/>
            <person name="Miyauchi S."/>
            <person name="Viragh M."/>
            <person name="Kuo A."/>
            <person name="Thoen E."/>
            <person name="Andreopoulos B."/>
            <person name="Lu D."/>
            <person name="Skrede I."/>
            <person name="Drula E."/>
            <person name="Henrissat B."/>
            <person name="Morin E."/>
            <person name="Kohler A."/>
            <person name="Barry K."/>
            <person name="LaButti K."/>
            <person name="Morin E."/>
            <person name="Salamov A."/>
            <person name="Lipzen A."/>
            <person name="Mereny Z."/>
            <person name="Hegedus B."/>
            <person name="Baldrian P."/>
            <person name="Stursova M."/>
            <person name="Weitz H."/>
            <person name="Taylor A."/>
            <person name="Grigoriev I.V."/>
            <person name="Nagy L.G."/>
            <person name="Martin F."/>
            <person name="Kauserud H."/>
        </authorList>
    </citation>
    <scope>NUCLEOTIDE SEQUENCE</scope>
    <source>
        <strain evidence="1">CBHHK002</strain>
    </source>
</reference>